<dbReference type="eggNOG" id="COG0534">
    <property type="taxonomic scope" value="Bacteria"/>
</dbReference>
<dbReference type="STRING" id="1298598.JCM21714_1094"/>
<sequence length="76" mass="8635">MFNAIVSASGAMYQVLALNLISFWILRYLLAYIFSEIIGEDGIAYGIGVSFMISSVIALLYYCYGKWRENAFFLKN</sequence>
<feature type="transmembrane region" description="Helical" evidence="1">
    <location>
        <begin position="12"/>
        <end position="30"/>
    </location>
</feature>
<keyword evidence="1" id="KW-1133">Transmembrane helix</keyword>
<evidence type="ECO:0000313" key="3">
    <source>
        <dbReference type="Proteomes" id="UP000019102"/>
    </source>
</evidence>
<keyword evidence="1" id="KW-0472">Membrane</keyword>
<dbReference type="EMBL" id="BAVS01000003">
    <property type="protein sequence ID" value="GAE92113.1"/>
    <property type="molecule type" value="Genomic_DNA"/>
</dbReference>
<comment type="caution">
    <text evidence="2">The sequence shown here is derived from an EMBL/GenBank/DDBJ whole genome shotgun (WGS) entry which is preliminary data.</text>
</comment>
<evidence type="ECO:0000313" key="2">
    <source>
        <dbReference type="EMBL" id="GAE92113.1"/>
    </source>
</evidence>
<dbReference type="Proteomes" id="UP000019102">
    <property type="component" value="Unassembled WGS sequence"/>
</dbReference>
<dbReference type="AlphaFoldDB" id="W4VH09"/>
<accession>W4VH09</accession>
<feature type="transmembrane region" description="Helical" evidence="1">
    <location>
        <begin position="42"/>
        <end position="64"/>
    </location>
</feature>
<gene>
    <name evidence="2" type="ORF">JCM21714_1094</name>
</gene>
<name>W4VH09_9BACI</name>
<keyword evidence="3" id="KW-1185">Reference proteome</keyword>
<reference evidence="2 3" key="1">
    <citation type="journal article" date="2014" name="Genome Announc.">
        <title>Draft Genome Sequence of the Boron-Tolerant and Moderately Halotolerant Bacterium Gracilibacillus boraciitolerans JCM 21714T.</title>
        <authorList>
            <person name="Ahmed I."/>
            <person name="Oshima K."/>
            <person name="Suda W."/>
            <person name="Kitamura K."/>
            <person name="Iida T."/>
            <person name="Ohmori Y."/>
            <person name="Fujiwara T."/>
            <person name="Hattori M."/>
            <person name="Ohkuma M."/>
        </authorList>
    </citation>
    <scope>NUCLEOTIDE SEQUENCE [LARGE SCALE GENOMIC DNA]</scope>
    <source>
        <strain evidence="2 3">JCM 21714</strain>
    </source>
</reference>
<organism evidence="2 3">
    <name type="scientific">Gracilibacillus boraciitolerans JCM 21714</name>
    <dbReference type="NCBI Taxonomy" id="1298598"/>
    <lineage>
        <taxon>Bacteria</taxon>
        <taxon>Bacillati</taxon>
        <taxon>Bacillota</taxon>
        <taxon>Bacilli</taxon>
        <taxon>Bacillales</taxon>
        <taxon>Bacillaceae</taxon>
        <taxon>Gracilibacillus</taxon>
    </lineage>
</organism>
<keyword evidence="1" id="KW-0812">Transmembrane</keyword>
<proteinExistence type="predicted"/>
<evidence type="ECO:0000256" key="1">
    <source>
        <dbReference type="SAM" id="Phobius"/>
    </source>
</evidence>
<protein>
    <submittedName>
        <fullName evidence="2">Na+ driven multidrug efflux pump</fullName>
    </submittedName>
</protein>